<comment type="caution">
    <text evidence="3">The sequence shown here is derived from an EMBL/GenBank/DDBJ whole genome shotgun (WGS) entry which is preliminary data.</text>
</comment>
<dbReference type="VEuPathDB" id="AmoebaDB:FDP41_009674"/>
<keyword evidence="2" id="KW-1133">Transmembrane helix</keyword>
<feature type="compositionally biased region" description="Polar residues" evidence="1">
    <location>
        <begin position="35"/>
        <end position="88"/>
    </location>
</feature>
<feature type="transmembrane region" description="Helical" evidence="2">
    <location>
        <begin position="160"/>
        <end position="183"/>
    </location>
</feature>
<dbReference type="VEuPathDB" id="AmoebaDB:NF0099740"/>
<dbReference type="OrthoDB" id="10461486at2759"/>
<sequence>MLTRALCSCINKTRIIQIQNRIHVQRNFHPSPFSWQQQTNYESSAQSTKTQNLASESVQQPITSSSETLETAQPSEQPNTSSTNQEPTSVEEELRKIKELESQLYAGKQAKAMIFRASGSSFGFKKRREEDEAPSSNVPVLTPEEQANAKLLAYKLASLALMYGTLINVVGAILFIAILYFVFDIKSTREFKDVIIKFIRGEETLKKQRELESKELSSEEGMLKLKDLFEKTKSSRG</sequence>
<dbReference type="EMBL" id="VFQX01000072">
    <property type="protein sequence ID" value="KAF0971978.1"/>
    <property type="molecule type" value="Genomic_DNA"/>
</dbReference>
<protein>
    <recommendedName>
        <fullName evidence="5">Transmembrane protein</fullName>
    </recommendedName>
</protein>
<dbReference type="AlphaFoldDB" id="A0A6A5BDH8"/>
<dbReference type="GeneID" id="68116889"/>
<evidence type="ECO:0000256" key="2">
    <source>
        <dbReference type="SAM" id="Phobius"/>
    </source>
</evidence>
<dbReference type="VEuPathDB" id="AmoebaDB:NfTy_087290"/>
<evidence type="ECO:0008006" key="5">
    <source>
        <dbReference type="Google" id="ProtNLM"/>
    </source>
</evidence>
<organism evidence="3 4">
    <name type="scientific">Naegleria fowleri</name>
    <name type="common">Brain eating amoeba</name>
    <dbReference type="NCBI Taxonomy" id="5763"/>
    <lineage>
        <taxon>Eukaryota</taxon>
        <taxon>Discoba</taxon>
        <taxon>Heterolobosea</taxon>
        <taxon>Tetramitia</taxon>
        <taxon>Eutetramitia</taxon>
        <taxon>Vahlkampfiidae</taxon>
        <taxon>Naegleria</taxon>
    </lineage>
</organism>
<keyword evidence="2" id="KW-0812">Transmembrane</keyword>
<reference evidence="3 4" key="1">
    <citation type="journal article" date="2019" name="Sci. Rep.">
        <title>Nanopore sequencing improves the draft genome of the human pathogenic amoeba Naegleria fowleri.</title>
        <authorList>
            <person name="Liechti N."/>
            <person name="Schurch N."/>
            <person name="Bruggmann R."/>
            <person name="Wittwer M."/>
        </authorList>
    </citation>
    <scope>NUCLEOTIDE SEQUENCE [LARGE SCALE GENOMIC DNA]</scope>
    <source>
        <strain evidence="3 4">ATCC 30894</strain>
    </source>
</reference>
<accession>A0A6A5BDH8</accession>
<dbReference type="RefSeq" id="XP_044556693.1">
    <property type="nucleotide sequence ID" value="XM_044713657.1"/>
</dbReference>
<feature type="region of interest" description="Disordered" evidence="1">
    <location>
        <begin position="35"/>
        <end position="93"/>
    </location>
</feature>
<evidence type="ECO:0000256" key="1">
    <source>
        <dbReference type="SAM" id="MobiDB-lite"/>
    </source>
</evidence>
<keyword evidence="2" id="KW-0472">Membrane</keyword>
<name>A0A6A5BDH8_NAEFO</name>
<gene>
    <name evidence="3" type="ORF">FDP41_009674</name>
</gene>
<keyword evidence="4" id="KW-1185">Reference proteome</keyword>
<proteinExistence type="predicted"/>
<evidence type="ECO:0000313" key="3">
    <source>
        <dbReference type="EMBL" id="KAF0971978.1"/>
    </source>
</evidence>
<evidence type="ECO:0000313" key="4">
    <source>
        <dbReference type="Proteomes" id="UP000444721"/>
    </source>
</evidence>
<dbReference type="Proteomes" id="UP000444721">
    <property type="component" value="Unassembled WGS sequence"/>
</dbReference>